<feature type="domain" description="Helicase ATP-binding" evidence="7">
    <location>
        <begin position="434"/>
        <end position="617"/>
    </location>
</feature>
<dbReference type="Gene3D" id="1.10.150.20">
    <property type="entry name" value="5' to 3' exonuclease, C-terminal subdomain"/>
    <property type="match status" value="1"/>
</dbReference>
<dbReference type="SMART" id="SM00487">
    <property type="entry name" value="DEXDc"/>
    <property type="match status" value="2"/>
</dbReference>
<evidence type="ECO:0000256" key="5">
    <source>
        <dbReference type="ARBA" id="ARBA00022840"/>
    </source>
</evidence>
<evidence type="ECO:0000313" key="10">
    <source>
        <dbReference type="Proteomes" id="UP000801492"/>
    </source>
</evidence>
<evidence type="ECO:0000313" key="9">
    <source>
        <dbReference type="EMBL" id="KAF2883291.1"/>
    </source>
</evidence>
<dbReference type="FunFam" id="2.60.40.150:FF:000113">
    <property type="entry name" value="activating signal cointegrator 1 complex subunit 3"/>
    <property type="match status" value="1"/>
</dbReference>
<organism evidence="9 10">
    <name type="scientific">Ignelater luminosus</name>
    <name type="common">Cucubano</name>
    <name type="synonym">Pyrophorus luminosus</name>
    <dbReference type="NCBI Taxonomy" id="2038154"/>
    <lineage>
        <taxon>Eukaryota</taxon>
        <taxon>Metazoa</taxon>
        <taxon>Ecdysozoa</taxon>
        <taxon>Arthropoda</taxon>
        <taxon>Hexapoda</taxon>
        <taxon>Insecta</taxon>
        <taxon>Pterygota</taxon>
        <taxon>Neoptera</taxon>
        <taxon>Endopterygota</taxon>
        <taxon>Coleoptera</taxon>
        <taxon>Polyphaga</taxon>
        <taxon>Elateriformia</taxon>
        <taxon>Elateroidea</taxon>
        <taxon>Elateridae</taxon>
        <taxon>Agrypninae</taxon>
        <taxon>Pyrophorini</taxon>
        <taxon>Ignelater</taxon>
    </lineage>
</organism>
<evidence type="ECO:0000259" key="7">
    <source>
        <dbReference type="PROSITE" id="PS51192"/>
    </source>
</evidence>
<keyword evidence="1" id="KW-0677">Repeat</keyword>
<dbReference type="GO" id="GO:0005524">
    <property type="term" value="F:ATP binding"/>
    <property type="evidence" value="ECO:0007669"/>
    <property type="project" value="UniProtKB-KW"/>
</dbReference>
<dbReference type="OrthoDB" id="5575at2759"/>
<dbReference type="PROSITE" id="PS51194">
    <property type="entry name" value="HELICASE_CTER"/>
    <property type="match status" value="2"/>
</dbReference>
<dbReference type="GO" id="GO:0004386">
    <property type="term" value="F:helicase activity"/>
    <property type="evidence" value="ECO:0007669"/>
    <property type="project" value="UniProtKB-KW"/>
</dbReference>
<feature type="domain" description="Helicase C-terminal" evidence="8">
    <location>
        <begin position="1492"/>
        <end position="1687"/>
    </location>
</feature>
<evidence type="ECO:0000256" key="4">
    <source>
        <dbReference type="ARBA" id="ARBA00022806"/>
    </source>
</evidence>
<dbReference type="SMART" id="SM00973">
    <property type="entry name" value="Sec63"/>
    <property type="match status" value="2"/>
</dbReference>
<sequence>MVHIPDASSEIEKMNFKTNILKYKHKPDTGLNTSNESHVVQSIKTLLEDERNFCALEILRVIQNMLKPHMDAHNRKEATDVALLHLLTKDKKEFLYTHDKNFTSIFNDCPFTKLQTIVKLTEQLKEQLPNVCHSQFLTTNSSLDNSKVILNSVKKSSVDQHFYKPLKRIKHNKERKTSLNFEFNVEINGVLWLKEQYTKHKLLIPGLTWEDFAESLVQILSSSKSDDELQNELIEMLGFDLFEFIAEILSKRQLILEAFENETRNGKSGTRLQSASTNGAVEMKPNSHLNAVDSEAEISPLHRLQEIVAQLHITEDQLTQSGLQNYSRFFEVKKKSLPISKPVLSITSTSKPNIHDQQLDIARKMMICGKVANVPFDAILGSTALYDEITIPPKQLEIPVENIEKVKIETLDSVGRMVFKDITNFNHIQSEVYDVAYNSNENMLVCAPTGSGKTNIALMTIVNLAKSFIDNNILHLEKFKIVYICPMKALAAEMTQNFGQKLACLGINVKELTGDIQLSRKEILETQMLVTTPEKWDVISRKGTADVELTSLVKLLIIDEVHLLNTDRGPVIEALVARTLRQVLSSQNMIRIVGLSATLPSYMDVGQFLRVNPDVGLFYFDNRYRSVPLIQTFVGLKSIKPSQSNSDLDEACFEKVVSFLKKDHQVLVFVHARNQTVRTANFLKDTAAKRKMLELFAPLDTMQFKKLQWEAEKSSNKVIEELLACGLGVHHAGMLRRDRSATEKRFITGAIKVLVCTATLAWGVNLPAHGVVIKGTEIYDSKRGSFVDLDVLDVLQIFGRAGRPQFDTSGHGVIITTNEKVHFYLSALTNQLPIESNLIKALPDNLNAEIVLGTIANIQEAVEWLTFTYMYRRMRINPHVYGLLPKDLYDDPSLRGHLLDMTHKAAELLDRAHLIRYDTSTGELISTHLGRTASYFYITLPTIEVFNERIEPFMTEADIIYMMCSASEFNDMQVRPDELDDLDALLECYCEFLVPCGVENTNGKVYVLMQTYLSRGYIRSTSLASDMEYINQSSVRIARALFDIAINQNHATLAGRCLTVAQAFEQQMWPYQSPVRQFPEIPLTVIETIENHNMNLQDLKEMDVKDLGHLIRNHRTASYLKRCIDNFPLIEVDSTLHPITRGVLRVKLFITPRFVWNDKFHGKGCENFWLWVEDPENDTIYHSETCAITKAVCMKKETLELVFTVPLVEPRPSQYLVRLSNDRWMHAVYTHALSFRDLHIPESFTPHTELLELRPLSVEALNNPVYEALYKFSHFNPVQTQIFHCLYHRDDNVLLGAPTGSGKTIAAEICVFRLFNKNENLKVVYIAPLKALVRERVEDWKSRFGGFLGKNVIEMTGDVTPNAQIIKNADIIITTPEKWDGLSRGWQNRRYIQQVGLIIIDEIHLLGEDRGPVLEVIVSRINFIANQTGIKARVVGLSTAMANAGNLANWLGIGEIGLYNFRPSVRPVPLDTHITGFPGKHYCPRMISMNRPAYQAIRQFAPNSPTLIFCSSRKQTRITAIDLITYLLTDSDSKRWLHCEEGVMEYIVSNVSDNDLKHFLLFGIGIHHAGLQEKDRKTIEELFVNQKIQVLIATATLAWGVNFPAHLVVIKGTEYFDGKTKRYIDMPITDVLQMMGRAGRPQFDSSGVACVFVQDIKKNFYKKFLYEPFPIESNLMQVLPDHINAEIASGTITTKDTLMEYMTWTYFFRRLLENPSYYNLSEIEPAAVQKFLSELVDAVVNTLVETNCVELNDEESRLKYEITFYGQIASFYYLSYKTMAHFQEQLKSDSTIMEIIQVMCRTEEYATFPVRHNEDKINKEVAQEILYDLQGESCESSSVKVALLIHTYLSNYEFPNQEYLVDFKSAMDQALRILQAMTDIASNNSWFSCTLKIIHIMQMLIQGQYLYASTLLTIPHITTNNLPNFEKEIERKLNIQRANMNLLSLKLASLKKKSLFESVLITSFDTSPTKDILQYFSNLPLLDLNISISNVDQKISKGNPSTVILESDLQYEFVFKIKRMGTPNLSVNAPRFPKKKDEGWFICIGDAENDYLIEIKRITVVKQATCSFFITTPRPGKYIFTVLLMSDSYLGLDQQYNIPMEIIERTKEVEGDIKDEQWM</sequence>
<dbReference type="FunFam" id="1.10.3380.10:FF:000002">
    <property type="entry name" value="Activating signal cointegrator 1 complex subunit 3"/>
    <property type="match status" value="1"/>
</dbReference>
<dbReference type="InterPro" id="IPR036390">
    <property type="entry name" value="WH_DNA-bd_sf"/>
</dbReference>
<feature type="domain" description="Helicase ATP-binding" evidence="7">
    <location>
        <begin position="1284"/>
        <end position="1459"/>
    </location>
</feature>
<keyword evidence="3" id="KW-0378">Hydrolase</keyword>
<gene>
    <name evidence="9" type="ORF">ILUMI_22880</name>
</gene>
<dbReference type="GO" id="GO:0180022">
    <property type="term" value="C:RQC-trigger complex"/>
    <property type="evidence" value="ECO:0007669"/>
    <property type="project" value="UniProtKB-ARBA"/>
</dbReference>
<dbReference type="FunFam" id="3.40.50.300:FF:000231">
    <property type="entry name" value="Activating signal cointegrator 1 complex subunit 3"/>
    <property type="match status" value="1"/>
</dbReference>
<protein>
    <recommendedName>
        <fullName evidence="11">Activating signal cointegrator 1 complex subunit 3</fullName>
    </recommendedName>
</protein>
<keyword evidence="10" id="KW-1185">Reference proteome</keyword>
<feature type="domain" description="Helicase C-terminal" evidence="8">
    <location>
        <begin position="652"/>
        <end position="866"/>
    </location>
</feature>
<dbReference type="GO" id="GO:0016787">
    <property type="term" value="F:hydrolase activity"/>
    <property type="evidence" value="ECO:0007669"/>
    <property type="project" value="UniProtKB-KW"/>
</dbReference>
<comment type="caution">
    <text evidence="9">The sequence shown here is derived from an EMBL/GenBank/DDBJ whole genome shotgun (WGS) entry which is preliminary data.</text>
</comment>
<dbReference type="Pfam" id="PF02889">
    <property type="entry name" value="Sec63"/>
    <property type="match status" value="2"/>
</dbReference>
<dbReference type="Gene3D" id="1.10.3380.10">
    <property type="entry name" value="Sec63 N-terminal domain-like domain"/>
    <property type="match status" value="2"/>
</dbReference>
<dbReference type="FunFam" id="1.10.10.10:FF:000012">
    <property type="entry name" value="U5 small nuclear ribonucleoprotein helicase"/>
    <property type="match status" value="1"/>
</dbReference>
<dbReference type="InterPro" id="IPR027417">
    <property type="entry name" value="P-loop_NTPase"/>
</dbReference>
<dbReference type="CDD" id="cd18795">
    <property type="entry name" value="SF2_C_Ski2"/>
    <property type="match status" value="2"/>
</dbReference>
<comment type="function">
    <text evidence="6">Catalyzes the ATP-dependent unwinding of U4/U6 RNA duplices, an essential step in the assembly of a catalytically active spliceosome. Plays a role in pre-mRNA splicing.</text>
</comment>
<evidence type="ECO:0000256" key="1">
    <source>
        <dbReference type="ARBA" id="ARBA00022737"/>
    </source>
</evidence>
<dbReference type="Pfam" id="PF00271">
    <property type="entry name" value="Helicase_C"/>
    <property type="match status" value="2"/>
</dbReference>
<name>A0A8K0G268_IGNLU</name>
<dbReference type="Gene3D" id="2.60.40.150">
    <property type="entry name" value="C2 domain"/>
    <property type="match status" value="2"/>
</dbReference>
<reference evidence="9" key="1">
    <citation type="submission" date="2019-08" db="EMBL/GenBank/DDBJ databases">
        <title>The genome of the North American firefly Photinus pyralis.</title>
        <authorList>
            <consortium name="Photinus pyralis genome working group"/>
            <person name="Fallon T.R."/>
            <person name="Sander Lower S.E."/>
            <person name="Weng J.-K."/>
        </authorList>
    </citation>
    <scope>NUCLEOTIDE SEQUENCE</scope>
    <source>
        <strain evidence="9">TRF0915ILg1</strain>
        <tissue evidence="9">Whole body</tissue>
    </source>
</reference>
<dbReference type="SUPFAM" id="SSF46785">
    <property type="entry name" value="Winged helix' DNA-binding domain"/>
    <property type="match status" value="2"/>
</dbReference>
<dbReference type="SMART" id="SM00490">
    <property type="entry name" value="HELICc"/>
    <property type="match status" value="2"/>
</dbReference>
<evidence type="ECO:0000256" key="6">
    <source>
        <dbReference type="ARBA" id="ARBA00054527"/>
    </source>
</evidence>
<dbReference type="InterPro" id="IPR050474">
    <property type="entry name" value="Hel308_SKI2-like"/>
</dbReference>
<dbReference type="InterPro" id="IPR004179">
    <property type="entry name" value="Sec63-dom"/>
</dbReference>
<dbReference type="Gene3D" id="3.40.50.300">
    <property type="entry name" value="P-loop containing nucleotide triphosphate hydrolases"/>
    <property type="match status" value="4"/>
</dbReference>
<dbReference type="Gene3D" id="1.10.10.10">
    <property type="entry name" value="Winged helix-like DNA-binding domain superfamily/Winged helix DNA-binding domain"/>
    <property type="match status" value="2"/>
</dbReference>
<dbReference type="SMART" id="SM00382">
    <property type="entry name" value="AAA"/>
    <property type="match status" value="2"/>
</dbReference>
<dbReference type="GO" id="GO:0003676">
    <property type="term" value="F:nucleic acid binding"/>
    <property type="evidence" value="ECO:0007669"/>
    <property type="project" value="InterPro"/>
</dbReference>
<evidence type="ECO:0000256" key="3">
    <source>
        <dbReference type="ARBA" id="ARBA00022801"/>
    </source>
</evidence>
<dbReference type="InterPro" id="IPR001650">
    <property type="entry name" value="Helicase_C-like"/>
</dbReference>
<dbReference type="InterPro" id="IPR003593">
    <property type="entry name" value="AAA+_ATPase"/>
</dbReference>
<dbReference type="FunFam" id="3.40.50.300:FF:000062">
    <property type="entry name" value="U5 small nuclear ribonucleoprotein helicase"/>
    <property type="match status" value="1"/>
</dbReference>
<dbReference type="SUPFAM" id="SSF81296">
    <property type="entry name" value="E set domains"/>
    <property type="match status" value="1"/>
</dbReference>
<accession>A0A8K0G268</accession>
<keyword evidence="5" id="KW-0067">ATP-binding</keyword>
<keyword evidence="2" id="KW-0547">Nucleotide-binding</keyword>
<dbReference type="Proteomes" id="UP000801492">
    <property type="component" value="Unassembled WGS sequence"/>
</dbReference>
<evidence type="ECO:0008006" key="11">
    <source>
        <dbReference type="Google" id="ProtNLM"/>
    </source>
</evidence>
<dbReference type="InterPro" id="IPR035892">
    <property type="entry name" value="C2_domain_sf"/>
</dbReference>
<dbReference type="EMBL" id="VTPC01090447">
    <property type="protein sequence ID" value="KAF2883291.1"/>
    <property type="molecule type" value="Genomic_DNA"/>
</dbReference>
<keyword evidence="4" id="KW-0347">Helicase</keyword>
<dbReference type="SUPFAM" id="SSF158702">
    <property type="entry name" value="Sec63 N-terminal domain-like"/>
    <property type="match status" value="2"/>
</dbReference>
<proteinExistence type="predicted"/>
<dbReference type="InterPro" id="IPR011545">
    <property type="entry name" value="DEAD/DEAH_box_helicase_dom"/>
</dbReference>
<dbReference type="FunFam" id="2.60.40.150:FF:000004">
    <property type="entry name" value="RNA helicase, activating signal cointegrator 1"/>
    <property type="match status" value="1"/>
</dbReference>
<dbReference type="InterPro" id="IPR036388">
    <property type="entry name" value="WH-like_DNA-bd_sf"/>
</dbReference>
<dbReference type="InterPro" id="IPR014001">
    <property type="entry name" value="Helicase_ATP-bd"/>
</dbReference>
<dbReference type="PANTHER" id="PTHR47961">
    <property type="entry name" value="DNA POLYMERASE THETA, PUTATIVE (AFU_ORTHOLOGUE AFUA_1G05260)-RELATED"/>
    <property type="match status" value="1"/>
</dbReference>
<evidence type="ECO:0000259" key="8">
    <source>
        <dbReference type="PROSITE" id="PS51194"/>
    </source>
</evidence>
<dbReference type="FunFam" id="1.10.10.10:FF:000024">
    <property type="entry name" value="U5 small nuclear ribonucleoprotein helicase"/>
    <property type="match status" value="1"/>
</dbReference>
<dbReference type="PIRSF" id="PIRSF039073">
    <property type="entry name" value="BRR2"/>
    <property type="match status" value="1"/>
</dbReference>
<evidence type="ECO:0000256" key="2">
    <source>
        <dbReference type="ARBA" id="ARBA00022741"/>
    </source>
</evidence>
<dbReference type="PANTHER" id="PTHR47961:SF13">
    <property type="entry name" value="ACTIVATING SIGNAL COINTEGRATOR 1 COMPLEX SUBUNIT 3"/>
    <property type="match status" value="1"/>
</dbReference>
<dbReference type="Pfam" id="PF00270">
    <property type="entry name" value="DEAD"/>
    <property type="match status" value="2"/>
</dbReference>
<dbReference type="FunFam" id="3.40.50.300:FF:000102">
    <property type="entry name" value="RNA helicase, activating signal cointegrator 1"/>
    <property type="match status" value="1"/>
</dbReference>
<dbReference type="PROSITE" id="PS51192">
    <property type="entry name" value="HELICASE_ATP_BIND_1"/>
    <property type="match status" value="2"/>
</dbReference>
<dbReference type="SUPFAM" id="SSF52540">
    <property type="entry name" value="P-loop containing nucleoside triphosphate hydrolases"/>
    <property type="match status" value="3"/>
</dbReference>
<dbReference type="Pfam" id="PF23445">
    <property type="entry name" value="WHD_SNRNP200"/>
    <property type="match status" value="2"/>
</dbReference>
<dbReference type="InterPro" id="IPR014756">
    <property type="entry name" value="Ig_E-set"/>
</dbReference>
<dbReference type="InterPro" id="IPR057842">
    <property type="entry name" value="WH_MER3"/>
</dbReference>
<dbReference type="FunFam" id="3.40.50.300:FF:000198">
    <property type="entry name" value="Activating signal cointegrator 1 complex subunit"/>
    <property type="match status" value="1"/>
</dbReference>